<name>A0ABR8FPR9_9NOST</name>
<evidence type="ECO:0000313" key="1">
    <source>
        <dbReference type="EMBL" id="MBD2570880.1"/>
    </source>
</evidence>
<dbReference type="EMBL" id="JACJST010000031">
    <property type="protein sequence ID" value="MBD2570880.1"/>
    <property type="molecule type" value="Genomic_DNA"/>
</dbReference>
<reference evidence="1 2" key="1">
    <citation type="journal article" date="2020" name="ISME J.">
        <title>Comparative genomics reveals insights into cyanobacterial evolution and habitat adaptation.</title>
        <authorList>
            <person name="Chen M.Y."/>
            <person name="Teng W.K."/>
            <person name="Zhao L."/>
            <person name="Hu C.X."/>
            <person name="Zhou Y.K."/>
            <person name="Han B.P."/>
            <person name="Song L.R."/>
            <person name="Shu W.S."/>
        </authorList>
    </citation>
    <scope>NUCLEOTIDE SEQUENCE [LARGE SCALE GENOMIC DNA]</scope>
    <source>
        <strain evidence="1 2">FACHB-196</strain>
    </source>
</reference>
<comment type="caution">
    <text evidence="1">The sequence shown here is derived from an EMBL/GenBank/DDBJ whole genome shotgun (WGS) entry which is preliminary data.</text>
</comment>
<dbReference type="Proteomes" id="UP000640531">
    <property type="component" value="Unassembled WGS sequence"/>
</dbReference>
<sequence>MLILSYALVMEQLVILALELVSYLATLSGTSGFNSANFNVNLFGANFLFS</sequence>
<keyword evidence="2" id="KW-1185">Reference proteome</keyword>
<proteinExistence type="predicted"/>
<organism evidence="1 2">
    <name type="scientific">Anabaena lutea FACHB-196</name>
    <dbReference type="NCBI Taxonomy" id="2692881"/>
    <lineage>
        <taxon>Bacteria</taxon>
        <taxon>Bacillati</taxon>
        <taxon>Cyanobacteriota</taxon>
        <taxon>Cyanophyceae</taxon>
        <taxon>Nostocales</taxon>
        <taxon>Nostocaceae</taxon>
        <taxon>Anabaena</taxon>
    </lineage>
</organism>
<evidence type="ECO:0000313" key="2">
    <source>
        <dbReference type="Proteomes" id="UP000640531"/>
    </source>
</evidence>
<accession>A0ABR8FPR9</accession>
<gene>
    <name evidence="1" type="ORF">H6G59_23890</name>
</gene>
<protein>
    <submittedName>
        <fullName evidence="1">Uncharacterized protein</fullName>
    </submittedName>
</protein>
<dbReference type="RefSeq" id="WP_190719566.1">
    <property type="nucleotide sequence ID" value="NZ_JACJST010000031.1"/>
</dbReference>